<accession>A0A913YUG4</accession>
<evidence type="ECO:0000256" key="8">
    <source>
        <dbReference type="ARBA" id="ARBA00023180"/>
    </source>
</evidence>
<keyword evidence="2 11" id="KW-0812">Transmembrane</keyword>
<feature type="region of interest" description="Disordered" evidence="10">
    <location>
        <begin position="1198"/>
        <end position="1238"/>
    </location>
</feature>
<dbReference type="GO" id="GO:0016020">
    <property type="term" value="C:membrane"/>
    <property type="evidence" value="ECO:0007669"/>
    <property type="project" value="UniProtKB-SubCell"/>
</dbReference>
<feature type="disulfide bond" evidence="9">
    <location>
        <begin position="98"/>
        <end position="108"/>
    </location>
</feature>
<evidence type="ECO:0000256" key="3">
    <source>
        <dbReference type="ARBA" id="ARBA00022729"/>
    </source>
</evidence>
<dbReference type="InterPro" id="IPR001190">
    <property type="entry name" value="SRCR"/>
</dbReference>
<feature type="disulfide bond" evidence="9">
    <location>
        <begin position="633"/>
        <end position="643"/>
    </location>
</feature>
<feature type="disulfide bond" evidence="9">
    <location>
        <begin position="706"/>
        <end position="770"/>
    </location>
</feature>
<evidence type="ECO:0000259" key="12">
    <source>
        <dbReference type="PROSITE" id="PS50287"/>
    </source>
</evidence>
<keyword evidence="5 11" id="KW-1133">Transmembrane helix</keyword>
<feature type="domain" description="SRCR" evidence="12">
    <location>
        <begin position="27"/>
        <end position="129"/>
    </location>
</feature>
<feature type="domain" description="SRCR" evidence="12">
    <location>
        <begin position="455"/>
        <end position="551"/>
    </location>
</feature>
<feature type="compositionally biased region" description="Polar residues" evidence="10">
    <location>
        <begin position="1225"/>
        <end position="1234"/>
    </location>
</feature>
<dbReference type="PANTHER" id="PTHR19331:SF465">
    <property type="entry name" value="EGG PEPTIDE SPERACT RECEPTOR"/>
    <property type="match status" value="1"/>
</dbReference>
<evidence type="ECO:0000256" key="1">
    <source>
        <dbReference type="ARBA" id="ARBA00004479"/>
    </source>
</evidence>
<dbReference type="KEGG" id="epa:110249636"/>
<feature type="domain" description="SRCR" evidence="12">
    <location>
        <begin position="788"/>
        <end position="885"/>
    </location>
</feature>
<evidence type="ECO:0000313" key="13">
    <source>
        <dbReference type="EnsemblMetazoa" id="XP_028518167.1"/>
    </source>
</evidence>
<reference evidence="13" key="1">
    <citation type="submission" date="2022-11" db="UniProtKB">
        <authorList>
            <consortium name="EnsemblMetazoa"/>
        </authorList>
    </citation>
    <scope>IDENTIFICATION</scope>
</reference>
<feature type="disulfide bond" evidence="9">
    <location>
        <begin position="204"/>
        <end position="214"/>
    </location>
</feature>
<dbReference type="GeneID" id="110249636"/>
<protein>
    <recommendedName>
        <fullName evidence="12">SRCR domain-containing protein</fullName>
    </recommendedName>
</protein>
<feature type="domain" description="SRCR" evidence="12">
    <location>
        <begin position="681"/>
        <end position="779"/>
    </location>
</feature>
<dbReference type="FunFam" id="3.10.250.10:FF:000001">
    <property type="entry name" value="Lysyl oxidase 4 isoform X1"/>
    <property type="match status" value="3"/>
</dbReference>
<dbReference type="InterPro" id="IPR057598">
    <property type="entry name" value="Fn3_PTPRU"/>
</dbReference>
<feature type="disulfide bond" evidence="9">
    <location>
        <begin position="312"/>
        <end position="322"/>
    </location>
</feature>
<keyword evidence="14" id="KW-1185">Reference proteome</keyword>
<dbReference type="Proteomes" id="UP000887567">
    <property type="component" value="Unplaced"/>
</dbReference>
<evidence type="ECO:0000256" key="6">
    <source>
        <dbReference type="ARBA" id="ARBA00023136"/>
    </source>
</evidence>
<keyword evidence="7 9" id="KW-1015">Disulfide bond</keyword>
<keyword evidence="6 11" id="KW-0472">Membrane</keyword>
<keyword evidence="8" id="KW-0325">Glycoprotein</keyword>
<dbReference type="RefSeq" id="XP_028518167.1">
    <property type="nucleotide sequence ID" value="XM_028662366.1"/>
</dbReference>
<evidence type="ECO:0000256" key="9">
    <source>
        <dbReference type="PROSITE-ProRule" id="PRU00196"/>
    </source>
</evidence>
<dbReference type="SUPFAM" id="SSF56487">
    <property type="entry name" value="SRCR-like"/>
    <property type="match status" value="8"/>
</dbReference>
<feature type="disulfide bond" evidence="9">
    <location>
        <begin position="521"/>
        <end position="531"/>
    </location>
</feature>
<dbReference type="PROSITE" id="PS00420">
    <property type="entry name" value="SRCR_1"/>
    <property type="match status" value="1"/>
</dbReference>
<evidence type="ECO:0000256" key="4">
    <source>
        <dbReference type="ARBA" id="ARBA00022737"/>
    </source>
</evidence>
<dbReference type="FunFam" id="3.10.250.10:FF:000016">
    <property type="entry name" value="Scavenger receptor cysteine-rich protein type 12"/>
    <property type="match status" value="3"/>
</dbReference>
<sequence>MEKVRVNVILVWFLAVYTCYAFGTAPLRLLYKTSTPSLVQGILQIYYNGTWGTICFYYWGMKETNIACKQLGYVSAAKSKYLGRGSQAGPIWLDGVDCNGDESSLDQCQHRGWGKHNCLHRGKVGVVCYAGTAPLRLRSKTFSPSLVQGVLQIYHNGQWGTICNRTWKMPHTSVACKQLGFKDAKSFKYLGQGSGPIWLDNVNCNGKESSLHQCQHRGWGVHGCNHSHDVGIVCNTGTAPPLRLLRKTSSQSLVQGVLQIYYNGKWGTICDDRWESTETNVACKQLGYERAVRSRHLGQGPDPIWLGGSVDCNGGESSLNQCDHLGWGKQYCNHSQDVGIVCYTGPPVKVRLIGDVPNAGRVQLLYKGVWKNLCGSSWDSSAAKVICRMAGYPDGHAVRMRYYKGSGDVWLSSYSCNGFEPYIESCLNLNWRKATCPDNNLAGVVCKSGSPNVAYRLVDGPVPHAGRLEMRYYGSWRPVYLENGPRLNDAHVICRMMGYNQAIIAFINIQERRSYDVDMRCRGFENTTEECGADVSSSSFREEGTIWIVCKPHTGSRLAVRLMDGVSLNEGRVEIGSAGVWGTVMNMNIPWRRFRRWSLTAAKIVCRMLRYRSASWTGRANVSGNGLTTSYYCKGYERSLDHCEYYFDYHDYFFRKYYDVHLIRDRAVRCSSHQERVTLQIRLENDTTSHSGRVGVRYGNSWSTLCYEGLDYPDVKVICRMLGYVNVVDVYAVWIPSSANGRVWLSGVECNGTEASILNCSRTGWWQTTCDFDAVITCKTQGKTAVEIRLETGTAPHSGLVGIRYAKTWGTLCNKGLGTNDGKVICRMLGYDGVSHMFTIPGNGTIWLSDLECNGEEDSIVDCRHSGWWQTSNCTHDQDASVTCKLADAPHFQISSSNDITDSAVILNLAKAATPLDERLKSTYQFVVEKGLEIPSPTTSCTNASLETCSTITKTVFNDSYIAAEVPASPNDASSFTIGDSLYYHGYHNVPLEPGCVYRVHVRIVTIAMDGKKIFGKSSFVRFATTSFSAENPPEFQISDSRSIQQKSAKITFLRKKQRKPISHNRWYHVTVDKTDEEVFTSKDMRVNHSYIAAEIPTTSSTFTIGDGLNYHGYNNTPLEPGCNYRVYVRVVAKISNEKRVISDAPFVSFTTKPGVQGHTQGHSDKNSIDPLVIGLAVLLVMSIVALIGQIVYHVVTKRRKKERKTDDNPQIEISDLAGARDNTGETSDQQQDYPPQHRKTNAVRMAGNDSNYQSLVPQKRSQQRVGFGEESAYHISNVVVRPGKLTSSMAHMEEPIYENTKSLNPMGHHRVIKQLQ</sequence>
<feature type="disulfide bond" evidence="9">
    <location>
        <begin position="750"/>
        <end position="760"/>
    </location>
</feature>
<dbReference type="InterPro" id="IPR036772">
    <property type="entry name" value="SRCR-like_dom_sf"/>
</dbReference>
<evidence type="ECO:0000256" key="2">
    <source>
        <dbReference type="ARBA" id="ARBA00022692"/>
    </source>
</evidence>
<dbReference type="Gene3D" id="3.10.250.10">
    <property type="entry name" value="SRCR-like domain"/>
    <property type="match status" value="8"/>
</dbReference>
<feature type="domain" description="SRCR" evidence="12">
    <location>
        <begin position="135"/>
        <end position="235"/>
    </location>
</feature>
<dbReference type="SMART" id="SM00202">
    <property type="entry name" value="SR"/>
    <property type="match status" value="8"/>
</dbReference>
<evidence type="ECO:0000256" key="5">
    <source>
        <dbReference type="ARBA" id="ARBA00022989"/>
    </source>
</evidence>
<feature type="domain" description="SRCR" evidence="12">
    <location>
        <begin position="242"/>
        <end position="343"/>
    </location>
</feature>
<feature type="transmembrane region" description="Helical" evidence="11">
    <location>
        <begin position="1172"/>
        <end position="1196"/>
    </location>
</feature>
<feature type="domain" description="SRCR" evidence="12">
    <location>
        <begin position="350"/>
        <end position="447"/>
    </location>
</feature>
<evidence type="ECO:0000313" key="14">
    <source>
        <dbReference type="Proteomes" id="UP000887567"/>
    </source>
</evidence>
<dbReference type="OMA" id="SGDFISW"/>
<feature type="domain" description="SRCR" evidence="12">
    <location>
        <begin position="560"/>
        <end position="671"/>
    </location>
</feature>
<dbReference type="Pfam" id="PF23144">
    <property type="entry name" value="Fn3_PTPRU"/>
    <property type="match status" value="2"/>
</dbReference>
<evidence type="ECO:0000256" key="7">
    <source>
        <dbReference type="ARBA" id="ARBA00023157"/>
    </source>
</evidence>
<dbReference type="PANTHER" id="PTHR19331">
    <property type="entry name" value="SCAVENGER RECEPTOR DOMAIN-CONTAINING"/>
    <property type="match status" value="1"/>
</dbReference>
<comment type="subcellular location">
    <subcellularLocation>
        <location evidence="1">Membrane</location>
        <topology evidence="1">Single-pass type I membrane protein</topology>
    </subcellularLocation>
</comment>
<dbReference type="PRINTS" id="PR00258">
    <property type="entry name" value="SPERACTRCPTR"/>
</dbReference>
<evidence type="ECO:0000256" key="11">
    <source>
        <dbReference type="SAM" id="Phobius"/>
    </source>
</evidence>
<dbReference type="Pfam" id="PF00530">
    <property type="entry name" value="SRCR"/>
    <property type="match status" value="8"/>
</dbReference>
<keyword evidence="4" id="KW-0677">Repeat</keyword>
<name>A0A913YUG4_EXADI</name>
<evidence type="ECO:0000256" key="10">
    <source>
        <dbReference type="SAM" id="MobiDB-lite"/>
    </source>
</evidence>
<proteinExistence type="predicted"/>
<comment type="caution">
    <text evidence="9">Lacks conserved residue(s) required for the propagation of feature annotation.</text>
</comment>
<dbReference type="PROSITE" id="PS50287">
    <property type="entry name" value="SRCR_2"/>
    <property type="match status" value="8"/>
</dbReference>
<dbReference type="EnsemblMetazoa" id="XM_028662366.1">
    <property type="protein sequence ID" value="XP_028518167.1"/>
    <property type="gene ID" value="LOC110249636"/>
</dbReference>
<keyword evidence="3" id="KW-0732">Signal</keyword>
<organism evidence="13 14">
    <name type="scientific">Exaiptasia diaphana</name>
    <name type="common">Tropical sea anemone</name>
    <name type="synonym">Aiptasia pulchella</name>
    <dbReference type="NCBI Taxonomy" id="2652724"/>
    <lineage>
        <taxon>Eukaryota</taxon>
        <taxon>Metazoa</taxon>
        <taxon>Cnidaria</taxon>
        <taxon>Anthozoa</taxon>
        <taxon>Hexacorallia</taxon>
        <taxon>Actiniaria</taxon>
        <taxon>Aiptasiidae</taxon>
        <taxon>Exaiptasia</taxon>
    </lineage>
</organism>
<feature type="disulfide bond" evidence="9">
    <location>
        <begin position="853"/>
        <end position="863"/>
    </location>
</feature>
<feature type="disulfide bond" evidence="9">
    <location>
        <begin position="416"/>
        <end position="426"/>
    </location>
</feature>
<dbReference type="OrthoDB" id="536948at2759"/>